<keyword evidence="3" id="KW-1185">Reference proteome</keyword>
<gene>
    <name evidence="2" type="ORF">A2U01_0017236</name>
</gene>
<proteinExistence type="predicted"/>
<evidence type="ECO:0000313" key="2">
    <source>
        <dbReference type="EMBL" id="MCH96252.1"/>
    </source>
</evidence>
<feature type="region of interest" description="Disordered" evidence="1">
    <location>
        <begin position="16"/>
        <end position="47"/>
    </location>
</feature>
<dbReference type="Proteomes" id="UP000265520">
    <property type="component" value="Unassembled WGS sequence"/>
</dbReference>
<reference evidence="2 3" key="1">
    <citation type="journal article" date="2018" name="Front. Plant Sci.">
        <title>Red Clover (Trifolium pratense) and Zigzag Clover (T. medium) - A Picture of Genomic Similarities and Differences.</title>
        <authorList>
            <person name="Dluhosova J."/>
            <person name="Istvanek J."/>
            <person name="Nedelnik J."/>
            <person name="Repkova J."/>
        </authorList>
    </citation>
    <scope>NUCLEOTIDE SEQUENCE [LARGE SCALE GENOMIC DNA]</scope>
    <source>
        <strain evidence="3">cv. 10/8</strain>
        <tissue evidence="2">Leaf</tissue>
    </source>
</reference>
<organism evidence="2 3">
    <name type="scientific">Trifolium medium</name>
    <dbReference type="NCBI Taxonomy" id="97028"/>
    <lineage>
        <taxon>Eukaryota</taxon>
        <taxon>Viridiplantae</taxon>
        <taxon>Streptophyta</taxon>
        <taxon>Embryophyta</taxon>
        <taxon>Tracheophyta</taxon>
        <taxon>Spermatophyta</taxon>
        <taxon>Magnoliopsida</taxon>
        <taxon>eudicotyledons</taxon>
        <taxon>Gunneridae</taxon>
        <taxon>Pentapetalae</taxon>
        <taxon>rosids</taxon>
        <taxon>fabids</taxon>
        <taxon>Fabales</taxon>
        <taxon>Fabaceae</taxon>
        <taxon>Papilionoideae</taxon>
        <taxon>50 kb inversion clade</taxon>
        <taxon>NPAAA clade</taxon>
        <taxon>Hologalegina</taxon>
        <taxon>IRL clade</taxon>
        <taxon>Trifolieae</taxon>
        <taxon>Trifolium</taxon>
    </lineage>
</organism>
<evidence type="ECO:0000256" key="1">
    <source>
        <dbReference type="SAM" id="MobiDB-lite"/>
    </source>
</evidence>
<dbReference type="AlphaFoldDB" id="A0A392N9C0"/>
<feature type="non-terminal residue" evidence="2">
    <location>
        <position position="1"/>
    </location>
</feature>
<protein>
    <submittedName>
        <fullName evidence="2">Uncharacterized protein</fullName>
    </submittedName>
</protein>
<accession>A0A392N9C0</accession>
<comment type="caution">
    <text evidence="2">The sequence shown here is derived from an EMBL/GenBank/DDBJ whole genome shotgun (WGS) entry which is preliminary data.</text>
</comment>
<dbReference type="EMBL" id="LXQA010031899">
    <property type="protein sequence ID" value="MCH96252.1"/>
    <property type="molecule type" value="Genomic_DNA"/>
</dbReference>
<name>A0A392N9C0_9FABA</name>
<evidence type="ECO:0000313" key="3">
    <source>
        <dbReference type="Proteomes" id="UP000265520"/>
    </source>
</evidence>
<sequence length="47" mass="5581">CGQQRNRIRPQLRCERKSHQMTQRNRNAMAFHRNATPQRTATGKKAF</sequence>